<dbReference type="AlphaFoldDB" id="A0A1Y2HGV1"/>
<feature type="region of interest" description="Disordered" evidence="1">
    <location>
        <begin position="84"/>
        <end position="122"/>
    </location>
</feature>
<keyword evidence="3" id="KW-1185">Reference proteome</keyword>
<protein>
    <submittedName>
        <fullName evidence="2">Uncharacterized protein</fullName>
    </submittedName>
</protein>
<dbReference type="OrthoDB" id="417078at2759"/>
<reference evidence="2 3" key="1">
    <citation type="submission" date="2016-07" db="EMBL/GenBank/DDBJ databases">
        <title>Pervasive Adenine N6-methylation of Active Genes in Fungi.</title>
        <authorList>
            <consortium name="DOE Joint Genome Institute"/>
            <person name="Mondo S.J."/>
            <person name="Dannebaum R.O."/>
            <person name="Kuo R.C."/>
            <person name="Labutti K."/>
            <person name="Haridas S."/>
            <person name="Kuo A."/>
            <person name="Salamov A."/>
            <person name="Ahrendt S.R."/>
            <person name="Lipzen A."/>
            <person name="Sullivan W."/>
            <person name="Andreopoulos W.B."/>
            <person name="Clum A."/>
            <person name="Lindquist E."/>
            <person name="Daum C."/>
            <person name="Ramamoorthy G.K."/>
            <person name="Gryganskyi A."/>
            <person name="Culley D."/>
            <person name="Magnuson J.K."/>
            <person name="James T.Y."/>
            <person name="O'Malley M.A."/>
            <person name="Stajich J.E."/>
            <person name="Spatafora J.W."/>
            <person name="Visel A."/>
            <person name="Grigoriev I.V."/>
        </authorList>
    </citation>
    <scope>NUCLEOTIDE SEQUENCE [LARGE SCALE GENOMIC DNA]</scope>
    <source>
        <strain evidence="2 3">PL171</strain>
    </source>
</reference>
<organism evidence="2 3">
    <name type="scientific">Catenaria anguillulae PL171</name>
    <dbReference type="NCBI Taxonomy" id="765915"/>
    <lineage>
        <taxon>Eukaryota</taxon>
        <taxon>Fungi</taxon>
        <taxon>Fungi incertae sedis</taxon>
        <taxon>Blastocladiomycota</taxon>
        <taxon>Blastocladiomycetes</taxon>
        <taxon>Blastocladiales</taxon>
        <taxon>Catenariaceae</taxon>
        <taxon>Catenaria</taxon>
    </lineage>
</organism>
<feature type="region of interest" description="Disordered" evidence="1">
    <location>
        <begin position="1"/>
        <end position="45"/>
    </location>
</feature>
<accession>A0A1Y2HGV1</accession>
<name>A0A1Y2HGV1_9FUNG</name>
<evidence type="ECO:0000313" key="2">
    <source>
        <dbReference type="EMBL" id="ORZ33830.1"/>
    </source>
</evidence>
<proteinExistence type="predicted"/>
<comment type="caution">
    <text evidence="2">The sequence shown here is derived from an EMBL/GenBank/DDBJ whole genome shotgun (WGS) entry which is preliminary data.</text>
</comment>
<evidence type="ECO:0000313" key="3">
    <source>
        <dbReference type="Proteomes" id="UP000193411"/>
    </source>
</evidence>
<evidence type="ECO:0000256" key="1">
    <source>
        <dbReference type="SAM" id="MobiDB-lite"/>
    </source>
</evidence>
<gene>
    <name evidence="2" type="ORF">BCR44DRAFT_408593</name>
</gene>
<feature type="non-terminal residue" evidence="2">
    <location>
        <position position="242"/>
    </location>
</feature>
<dbReference type="EMBL" id="MCFL01000033">
    <property type="protein sequence ID" value="ORZ33830.1"/>
    <property type="molecule type" value="Genomic_DNA"/>
</dbReference>
<feature type="compositionally biased region" description="Basic residues" evidence="1">
    <location>
        <begin position="1"/>
        <end position="25"/>
    </location>
</feature>
<dbReference type="Proteomes" id="UP000193411">
    <property type="component" value="Unassembled WGS sequence"/>
</dbReference>
<sequence>MFPVRSVHHHSHHHHGHGHAGHHHASSGSTSHSNHPPAMAAASPVSKNDPSIVYKLLCIGTLGAAQYFGQECILASLERRKATASPVPGASGASGSGNSSLHIPGSATSPGSSSSLTTAGAAPGASGPNASVIFSPHSIVTCEPTEIFRISKVDFLKLMTPKALNIMEAIERDQMAAYDPANSGGAQHSMHLAMGMGVPLRAIQDAFVRSHQWAHYRTRVMDEIVKERKGRREGRGRVGGGV</sequence>